<dbReference type="PROSITE" id="PS00061">
    <property type="entry name" value="ADH_SHORT"/>
    <property type="match status" value="1"/>
</dbReference>
<organism evidence="4 5">
    <name type="scientific">Chengkuizengella axinellae</name>
    <dbReference type="NCBI Taxonomy" id="3064388"/>
    <lineage>
        <taxon>Bacteria</taxon>
        <taxon>Bacillati</taxon>
        <taxon>Bacillota</taxon>
        <taxon>Bacilli</taxon>
        <taxon>Bacillales</taxon>
        <taxon>Paenibacillaceae</taxon>
        <taxon>Chengkuizengella</taxon>
    </lineage>
</organism>
<dbReference type="PRINTS" id="PR00080">
    <property type="entry name" value="SDRFAMILY"/>
</dbReference>
<gene>
    <name evidence="4" type="ORF">Q5Y73_12390</name>
</gene>
<proteinExistence type="inferred from homology"/>
<accession>A0ABT9IZV5</accession>
<protein>
    <submittedName>
        <fullName evidence="4">SDR family oxidoreductase</fullName>
        <ecNumber evidence="4">1.-.-.-</ecNumber>
    </submittedName>
</protein>
<evidence type="ECO:0000313" key="4">
    <source>
        <dbReference type="EMBL" id="MDP5274909.1"/>
    </source>
</evidence>
<comment type="caution">
    <text evidence="4">The sequence shown here is derived from an EMBL/GenBank/DDBJ whole genome shotgun (WGS) entry which is preliminary data.</text>
</comment>
<dbReference type="SUPFAM" id="SSF51735">
    <property type="entry name" value="NAD(P)-binding Rossmann-fold domains"/>
    <property type="match status" value="1"/>
</dbReference>
<evidence type="ECO:0000256" key="2">
    <source>
        <dbReference type="ARBA" id="ARBA00023002"/>
    </source>
</evidence>
<dbReference type="PANTHER" id="PTHR44196">
    <property type="entry name" value="DEHYDROGENASE/REDUCTASE SDR FAMILY MEMBER 7B"/>
    <property type="match status" value="1"/>
</dbReference>
<dbReference type="InterPro" id="IPR020904">
    <property type="entry name" value="Sc_DH/Rdtase_CS"/>
</dbReference>
<dbReference type="Proteomes" id="UP001231941">
    <property type="component" value="Unassembled WGS sequence"/>
</dbReference>
<dbReference type="RefSeq" id="WP_305992219.1">
    <property type="nucleotide sequence ID" value="NZ_JAVAMP010000005.1"/>
</dbReference>
<comment type="similarity">
    <text evidence="1 3">Belongs to the short-chain dehydrogenases/reductases (SDR) family.</text>
</comment>
<name>A0ABT9IZV5_9BACL</name>
<dbReference type="PIRSF" id="PIRSF000126">
    <property type="entry name" value="11-beta-HSD1"/>
    <property type="match status" value="1"/>
</dbReference>
<dbReference type="GO" id="GO:0016491">
    <property type="term" value="F:oxidoreductase activity"/>
    <property type="evidence" value="ECO:0007669"/>
    <property type="project" value="UniProtKB-KW"/>
</dbReference>
<keyword evidence="2 4" id="KW-0560">Oxidoreductase</keyword>
<dbReference type="PANTHER" id="PTHR44196:SF2">
    <property type="entry name" value="SHORT-CHAIN DEHYDROGENASE-RELATED"/>
    <property type="match status" value="1"/>
</dbReference>
<reference evidence="4 5" key="1">
    <citation type="submission" date="2023-08" db="EMBL/GenBank/DDBJ databases">
        <authorList>
            <person name="Park J.-S."/>
        </authorList>
    </citation>
    <scope>NUCLEOTIDE SEQUENCE [LARGE SCALE GENOMIC DNA]</scope>
    <source>
        <strain evidence="4 5">2205SS18-9</strain>
    </source>
</reference>
<evidence type="ECO:0000313" key="5">
    <source>
        <dbReference type="Proteomes" id="UP001231941"/>
    </source>
</evidence>
<keyword evidence="5" id="KW-1185">Reference proteome</keyword>
<sequence>MKTVLITGASSGIGEQFAHIFASKKYRVVLTARNEKKLNALSKQLLQKYQINTLVIPLDLGTPNGPKELYDEIQKQGIEIDVLVNNAGFGSFGYVHEQDISEQLNLIQLNIASLTHLTMLFLPDFVNKERGKILNVASTTSFYPVPLMTVYSASKAFVLSFSESLSTELKGTGVTVTALCPGNTVTGFHERSKTENLKAINNSTMNASMDAKKVAYIGYEALMKGKSHVVPGLHNWTMTKLPRILPRDTVTKVTKKVLEQT</sequence>
<dbReference type="PRINTS" id="PR00081">
    <property type="entry name" value="GDHRDH"/>
</dbReference>
<evidence type="ECO:0000256" key="1">
    <source>
        <dbReference type="ARBA" id="ARBA00006484"/>
    </source>
</evidence>
<dbReference type="EC" id="1.-.-.-" evidence="4"/>
<dbReference type="Pfam" id="PF00106">
    <property type="entry name" value="adh_short"/>
    <property type="match status" value="1"/>
</dbReference>
<dbReference type="InterPro" id="IPR036291">
    <property type="entry name" value="NAD(P)-bd_dom_sf"/>
</dbReference>
<evidence type="ECO:0000256" key="3">
    <source>
        <dbReference type="RuleBase" id="RU000363"/>
    </source>
</evidence>
<dbReference type="InterPro" id="IPR002347">
    <property type="entry name" value="SDR_fam"/>
</dbReference>
<dbReference type="EMBL" id="JAVAMP010000005">
    <property type="protein sequence ID" value="MDP5274909.1"/>
    <property type="molecule type" value="Genomic_DNA"/>
</dbReference>
<dbReference type="Gene3D" id="3.40.50.720">
    <property type="entry name" value="NAD(P)-binding Rossmann-like Domain"/>
    <property type="match status" value="1"/>
</dbReference>